<name>A0A249KTX4_9ACTN</name>
<dbReference type="Gene3D" id="3.60.21.10">
    <property type="match status" value="1"/>
</dbReference>
<evidence type="ECO:0000259" key="1">
    <source>
        <dbReference type="Pfam" id="PF00149"/>
    </source>
</evidence>
<dbReference type="InterPro" id="IPR004843">
    <property type="entry name" value="Calcineurin-like_PHP"/>
</dbReference>
<organism evidence="2 3">
    <name type="scientific">Candidatus Planktophila vernalis</name>
    <dbReference type="NCBI Taxonomy" id="1884907"/>
    <lineage>
        <taxon>Bacteria</taxon>
        <taxon>Bacillati</taxon>
        <taxon>Actinomycetota</taxon>
        <taxon>Actinomycetes</taxon>
        <taxon>Candidatus Nanopelagicales</taxon>
        <taxon>Candidatus Nanopelagicaceae</taxon>
        <taxon>Candidatus Planktophila</taxon>
    </lineage>
</organism>
<dbReference type="EMBL" id="CP016776">
    <property type="protein sequence ID" value="ASY20217.1"/>
    <property type="molecule type" value="Genomic_DNA"/>
</dbReference>
<dbReference type="GO" id="GO:0016787">
    <property type="term" value="F:hydrolase activity"/>
    <property type="evidence" value="ECO:0007669"/>
    <property type="project" value="InterPro"/>
</dbReference>
<evidence type="ECO:0000313" key="2">
    <source>
        <dbReference type="EMBL" id="ASY20217.1"/>
    </source>
</evidence>
<protein>
    <submittedName>
        <fullName evidence="2">Metallophosphoesterase</fullName>
    </submittedName>
</protein>
<dbReference type="Proteomes" id="UP000217186">
    <property type="component" value="Chromosome"/>
</dbReference>
<dbReference type="InterPro" id="IPR029052">
    <property type="entry name" value="Metallo-depent_PP-like"/>
</dbReference>
<dbReference type="AlphaFoldDB" id="A0A249KTX4"/>
<feature type="domain" description="Calcineurin-like phosphoesterase" evidence="1">
    <location>
        <begin position="207"/>
        <end position="408"/>
    </location>
</feature>
<dbReference type="KEGG" id="pvn:A7sIIA15_05030"/>
<dbReference type="InterPro" id="IPR022506">
    <property type="entry name" value="Metallophosphoesterase_PPA1498"/>
</dbReference>
<dbReference type="PANTHER" id="PTHR43143">
    <property type="entry name" value="METALLOPHOSPHOESTERASE, CALCINEURIN SUPERFAMILY"/>
    <property type="match status" value="1"/>
</dbReference>
<dbReference type="PANTHER" id="PTHR43143:SF1">
    <property type="entry name" value="SERINE_THREONINE-PROTEIN PHOSPHATASE CPPED1"/>
    <property type="match status" value="1"/>
</dbReference>
<dbReference type="RefSeq" id="WP_095686082.1">
    <property type="nucleotide sequence ID" value="NZ_CP016776.1"/>
</dbReference>
<dbReference type="InterPro" id="IPR051918">
    <property type="entry name" value="STPP_CPPED1"/>
</dbReference>
<dbReference type="SUPFAM" id="SSF56300">
    <property type="entry name" value="Metallo-dependent phosphatases"/>
    <property type="match status" value="1"/>
</dbReference>
<dbReference type="NCBIfam" id="TIGR03767">
    <property type="entry name" value="P_acnes_RR"/>
    <property type="match status" value="1"/>
</dbReference>
<reference evidence="2 3" key="1">
    <citation type="submission" date="2016-07" db="EMBL/GenBank/DDBJ databases">
        <title>High microdiversification within the ubiquitous acI lineage of Actinobacteria.</title>
        <authorList>
            <person name="Neuenschwander S.M."/>
            <person name="Salcher M."/>
            <person name="Ghai R."/>
            <person name="Pernthaler J."/>
        </authorList>
    </citation>
    <scope>NUCLEOTIDE SEQUENCE [LARGE SCALE GENOMIC DNA]</scope>
    <source>
        <strain evidence="2">MMS-IIA-15</strain>
    </source>
</reference>
<accession>A0A249KTX4</accession>
<proteinExistence type="predicted"/>
<sequence length="518" mass="57280">MAFARGEANSLGWRNLVNVAAEPHCGHTFPASSTPLLVLHHLSDLHVCDAQSPTRPEYLDRHADPDSPIRAQVGTIGTYRPHAMLSPHVVESMVQSLNSITVGPLSGHKIVGAIITGDTTDNAQKNEVDWYLALLDGLEIRPDSGDFSKYEGVIDDGSEHYDVRYWHPHGTPAGKEDDQARAKYGFPIIPNLLNSCRTPFKATGLNFPWYAVHGNHDALLQGTVTPTPVVNKEMVGGKRYIGLPSSANLFETLMQFGEVGPAGYLAADDAPYVEVSAEIERRAIERGEYAQLHLDSPGTPRGHGFSTDNVRDKTMYYSMLVQGVKLIVIDSVNHFGGWQGSLDEEQFAWIEKEVAASDRPVVLASHHPLSTMFNDYAPSGRRVCVDEIREMLLKYPKVIAWLAGHEHRHHVEWIGDVEEVSGFWQIETASHADWPQQSRTVEMVTDASGDFYFGLTVVDHAAGTDHGSATTPLEIAALSRTVSANVWQKRPELGAKHGIDWWLGRPTDRNVVLKINKR</sequence>
<keyword evidence="3" id="KW-1185">Reference proteome</keyword>
<gene>
    <name evidence="2" type="ORF">A7sIIA15_05030</name>
</gene>
<dbReference type="Pfam" id="PF00149">
    <property type="entry name" value="Metallophos"/>
    <property type="match status" value="1"/>
</dbReference>
<dbReference type="OrthoDB" id="8132905at2"/>
<evidence type="ECO:0000313" key="3">
    <source>
        <dbReference type="Proteomes" id="UP000217186"/>
    </source>
</evidence>